<gene>
    <name evidence="1" type="ORF">F4821DRAFT_238622</name>
</gene>
<evidence type="ECO:0000313" key="2">
    <source>
        <dbReference type="Proteomes" id="UP001497680"/>
    </source>
</evidence>
<evidence type="ECO:0000313" key="1">
    <source>
        <dbReference type="EMBL" id="KAI6086387.1"/>
    </source>
</evidence>
<accession>A0ACC0D0W7</accession>
<dbReference type="Proteomes" id="UP001497680">
    <property type="component" value="Unassembled WGS sequence"/>
</dbReference>
<reference evidence="1 2" key="1">
    <citation type="journal article" date="2022" name="New Phytol.">
        <title>Ecological generalism drives hyperdiversity of secondary metabolite gene clusters in xylarialean endophytes.</title>
        <authorList>
            <person name="Franco M.E.E."/>
            <person name="Wisecaver J.H."/>
            <person name="Arnold A.E."/>
            <person name="Ju Y.M."/>
            <person name="Slot J.C."/>
            <person name="Ahrendt S."/>
            <person name="Moore L.P."/>
            <person name="Eastman K.E."/>
            <person name="Scott K."/>
            <person name="Konkel Z."/>
            <person name="Mondo S.J."/>
            <person name="Kuo A."/>
            <person name="Hayes R.D."/>
            <person name="Haridas S."/>
            <person name="Andreopoulos B."/>
            <person name="Riley R."/>
            <person name="LaButti K."/>
            <person name="Pangilinan J."/>
            <person name="Lipzen A."/>
            <person name="Amirebrahimi M."/>
            <person name="Yan J."/>
            <person name="Adam C."/>
            <person name="Keymanesh K."/>
            <person name="Ng V."/>
            <person name="Louie K."/>
            <person name="Northen T."/>
            <person name="Drula E."/>
            <person name="Henrissat B."/>
            <person name="Hsieh H.M."/>
            <person name="Youens-Clark K."/>
            <person name="Lutzoni F."/>
            <person name="Miadlikowska J."/>
            <person name="Eastwood D.C."/>
            <person name="Hamelin R.C."/>
            <person name="Grigoriev I.V."/>
            <person name="U'Ren J.M."/>
        </authorList>
    </citation>
    <scope>NUCLEOTIDE SEQUENCE [LARGE SCALE GENOMIC DNA]</scope>
    <source>
        <strain evidence="1 2">ER1909</strain>
    </source>
</reference>
<protein>
    <submittedName>
        <fullName evidence="1">HET-domain-containing protein</fullName>
    </submittedName>
</protein>
<keyword evidence="2" id="KW-1185">Reference proteome</keyword>
<dbReference type="EMBL" id="MU394316">
    <property type="protein sequence ID" value="KAI6086387.1"/>
    <property type="molecule type" value="Genomic_DNA"/>
</dbReference>
<comment type="caution">
    <text evidence="1">The sequence shown here is derived from an EMBL/GenBank/DDBJ whole genome shotgun (WGS) entry which is preliminary data.</text>
</comment>
<organism evidence="1 2">
    <name type="scientific">Hypoxylon rubiginosum</name>
    <dbReference type="NCBI Taxonomy" id="110542"/>
    <lineage>
        <taxon>Eukaryota</taxon>
        <taxon>Fungi</taxon>
        <taxon>Dikarya</taxon>
        <taxon>Ascomycota</taxon>
        <taxon>Pezizomycotina</taxon>
        <taxon>Sordariomycetes</taxon>
        <taxon>Xylariomycetidae</taxon>
        <taxon>Xylariales</taxon>
        <taxon>Hypoxylaceae</taxon>
        <taxon>Hypoxylon</taxon>
    </lineage>
</organism>
<name>A0ACC0D0W7_9PEZI</name>
<sequence length="403" mass="46670">MSEAVASTATPGFKYEPLPQSSIRLIQLSADLRDGRPDLSIKTYARDEAPEYVCTSYCWGPDPESEFVYLNDHQFPSRPNLFLLLLHMRHHRIAYPEWQYFWIDAICINQSNVEEKTEQVSRMDETYRNATTIAAWLGMPDESEDKEMSGRDHSSKLSSPAFVDKIMGSPYWSRMWIVQELILAKEIILLYGYTRLPWKMIRGILQAWSTLGKSKWRNSAAASFVQLGAGGIGAAYIQKQGRALGELMRYLEHSEATDSRDRVFALLGLMEAEERKFIGTIFPDYTMSHEKVMLVTMAYLKQIYAPRPFRWIVKPRQVWGPKVFGLDRETWEAMWTETEAYRTPHDLTNYAHVWNAKSIGKLLIPGPSAKAFREQKAELKNLRQQWFEVRADALHRLAKESKR</sequence>
<proteinExistence type="predicted"/>